<comment type="caution">
    <text evidence="1">The sequence shown here is derived from an EMBL/GenBank/DDBJ whole genome shotgun (WGS) entry which is preliminary data.</text>
</comment>
<dbReference type="AlphaFoldDB" id="A0A225VMY9"/>
<proteinExistence type="predicted"/>
<organism evidence="1 2">
    <name type="scientific">Phytophthora megakarya</name>
    <dbReference type="NCBI Taxonomy" id="4795"/>
    <lineage>
        <taxon>Eukaryota</taxon>
        <taxon>Sar</taxon>
        <taxon>Stramenopiles</taxon>
        <taxon>Oomycota</taxon>
        <taxon>Peronosporomycetes</taxon>
        <taxon>Peronosporales</taxon>
        <taxon>Peronosporaceae</taxon>
        <taxon>Phytophthora</taxon>
    </lineage>
</organism>
<protein>
    <submittedName>
        <fullName evidence="1">Uncharacterized protein</fullName>
    </submittedName>
</protein>
<name>A0A225VMY9_9STRA</name>
<gene>
    <name evidence="1" type="ORF">PHMEG_00020918</name>
</gene>
<feature type="non-terminal residue" evidence="1">
    <location>
        <position position="114"/>
    </location>
</feature>
<dbReference type="EMBL" id="NBNE01003820">
    <property type="protein sequence ID" value="OWZ06783.1"/>
    <property type="molecule type" value="Genomic_DNA"/>
</dbReference>
<evidence type="ECO:0000313" key="1">
    <source>
        <dbReference type="EMBL" id="OWZ06783.1"/>
    </source>
</evidence>
<sequence length="114" mass="12308">MDAQAALARSFVMVAMTGDILDADPAVYNHQGSDFVLLSMLKNQLAYLLDLSDLPTEANIEDAIVGLGRPVSQGTEPRGAVVSRTSTDTVFHQNRVTPKQMGPVLSRSSYIDDI</sequence>
<dbReference type="Proteomes" id="UP000198211">
    <property type="component" value="Unassembled WGS sequence"/>
</dbReference>
<keyword evidence="2" id="KW-1185">Reference proteome</keyword>
<accession>A0A225VMY9</accession>
<reference evidence="2" key="1">
    <citation type="submission" date="2017-03" db="EMBL/GenBank/DDBJ databases">
        <title>Phytopthora megakarya and P. palmivora, two closely related causual agents of cacao black pod achieved similar genome size and gene model numbers by different mechanisms.</title>
        <authorList>
            <person name="Ali S."/>
            <person name="Shao J."/>
            <person name="Larry D.J."/>
            <person name="Kronmiller B."/>
            <person name="Shen D."/>
            <person name="Strem M.D."/>
            <person name="Melnick R.L."/>
            <person name="Guiltinan M.J."/>
            <person name="Tyler B.M."/>
            <person name="Meinhardt L.W."/>
            <person name="Bailey B.A."/>
        </authorList>
    </citation>
    <scope>NUCLEOTIDE SEQUENCE [LARGE SCALE GENOMIC DNA]</scope>
    <source>
        <strain evidence="2">zdho120</strain>
    </source>
</reference>
<evidence type="ECO:0000313" key="2">
    <source>
        <dbReference type="Proteomes" id="UP000198211"/>
    </source>
</evidence>